<keyword evidence="15" id="KW-1185">Reference proteome</keyword>
<protein>
    <recommendedName>
        <fullName evidence="4">DNA topoisomerase (ATP-hydrolyzing)</fullName>
        <ecNumber evidence="4">5.6.2.2</ecNumber>
    </recommendedName>
</protein>
<dbReference type="HOGENOM" id="CLU_001935_3_1_1"/>
<dbReference type="GO" id="GO:0003918">
    <property type="term" value="F:DNA topoisomerase type II (double strand cut, ATP-hydrolyzing) activity"/>
    <property type="evidence" value="ECO:0007669"/>
    <property type="project" value="UniProtKB-EC"/>
</dbReference>
<dbReference type="Pfam" id="PF00521">
    <property type="entry name" value="DNA_topoisoIV"/>
    <property type="match status" value="2"/>
</dbReference>
<evidence type="ECO:0000256" key="3">
    <source>
        <dbReference type="ARBA" id="ARBA00011080"/>
    </source>
</evidence>
<keyword evidence="5" id="KW-0479">Metal-binding</keyword>
<evidence type="ECO:0000313" key="14">
    <source>
        <dbReference type="EMBL" id="EOB12222.1"/>
    </source>
</evidence>
<evidence type="ECO:0000256" key="9">
    <source>
        <dbReference type="ARBA" id="ARBA00023125"/>
    </source>
</evidence>
<dbReference type="FunFam" id="3.90.199.10:FF:000002">
    <property type="entry name" value="DNA topoisomerase 2"/>
    <property type="match status" value="1"/>
</dbReference>
<keyword evidence="10 11" id="KW-0413">Isomerase</keyword>
<dbReference type="InterPro" id="IPR013758">
    <property type="entry name" value="Topo_IIA_A/C_ab"/>
</dbReference>
<evidence type="ECO:0000256" key="12">
    <source>
        <dbReference type="SAM" id="MobiDB-lite"/>
    </source>
</evidence>
<evidence type="ECO:0000256" key="7">
    <source>
        <dbReference type="ARBA" id="ARBA00022840"/>
    </source>
</evidence>
<dbReference type="InterPro" id="IPR013760">
    <property type="entry name" value="Topo_IIA-like_dom_sf"/>
</dbReference>
<dbReference type="OrthoDB" id="276498at2759"/>
<feature type="compositionally biased region" description="Low complexity" evidence="12">
    <location>
        <begin position="548"/>
        <end position="558"/>
    </location>
</feature>
<feature type="compositionally biased region" description="Basic and acidic residues" evidence="12">
    <location>
        <begin position="495"/>
        <end position="544"/>
    </location>
</feature>
<dbReference type="GO" id="GO:0000712">
    <property type="term" value="P:resolution of meiotic recombination intermediates"/>
    <property type="evidence" value="ECO:0007669"/>
    <property type="project" value="TreeGrafter"/>
</dbReference>
<feature type="domain" description="Topo IIA-type catalytic" evidence="13">
    <location>
        <begin position="84"/>
        <end position="307"/>
    </location>
</feature>
<dbReference type="InterPro" id="IPR001154">
    <property type="entry name" value="TopoII_euk"/>
</dbReference>
<accession>R0KPV1</accession>
<dbReference type="InterPro" id="IPR002205">
    <property type="entry name" value="Topo_IIA_dom_A"/>
</dbReference>
<evidence type="ECO:0000313" key="15">
    <source>
        <dbReference type="Proteomes" id="UP000016927"/>
    </source>
</evidence>
<dbReference type="VEuPathDB" id="MicrosporidiaDB:NBO_498g0001"/>
<dbReference type="GO" id="GO:0046872">
    <property type="term" value="F:metal ion binding"/>
    <property type="evidence" value="ECO:0007669"/>
    <property type="project" value="UniProtKB-KW"/>
</dbReference>
<dbReference type="SUPFAM" id="SSF56719">
    <property type="entry name" value="Type II DNA topoisomerase"/>
    <property type="match status" value="1"/>
</dbReference>
<dbReference type="InterPro" id="IPR013759">
    <property type="entry name" value="Topo_IIA_B_C"/>
</dbReference>
<reference evidence="14 15" key="1">
    <citation type="journal article" date="2013" name="BMC Genomics">
        <title>Comparative genomics of parasitic silkworm microsporidia reveal an association between genome expansion and host adaptation.</title>
        <authorList>
            <person name="Pan G."/>
            <person name="Xu J."/>
            <person name="Li T."/>
            <person name="Xia Q."/>
            <person name="Liu S.L."/>
            <person name="Zhang G."/>
            <person name="Li S."/>
            <person name="Li C."/>
            <person name="Liu H."/>
            <person name="Yang L."/>
            <person name="Liu T."/>
            <person name="Zhang X."/>
            <person name="Wu Z."/>
            <person name="Fan W."/>
            <person name="Dang X."/>
            <person name="Xiang H."/>
            <person name="Tao M."/>
            <person name="Li Y."/>
            <person name="Hu J."/>
            <person name="Li Z."/>
            <person name="Lin L."/>
            <person name="Luo J."/>
            <person name="Geng L."/>
            <person name="Wang L."/>
            <person name="Long M."/>
            <person name="Wan Y."/>
            <person name="He N."/>
            <person name="Zhang Z."/>
            <person name="Lu C."/>
            <person name="Keeling P.J."/>
            <person name="Wang J."/>
            <person name="Xiang Z."/>
            <person name="Zhou Z."/>
        </authorList>
    </citation>
    <scope>NUCLEOTIDE SEQUENCE [LARGE SCALE GENOMIC DNA]</scope>
    <source>
        <strain evidence="15">CQ1 / CVCC 102059</strain>
    </source>
</reference>
<dbReference type="Gene3D" id="1.10.268.10">
    <property type="entry name" value="Topoisomerase, domain 3"/>
    <property type="match status" value="1"/>
</dbReference>
<comment type="cofactor">
    <cofactor evidence="2">
        <name>Mg(2+)</name>
        <dbReference type="ChEBI" id="CHEBI:18420"/>
    </cofactor>
</comment>
<dbReference type="PRINTS" id="PR01158">
    <property type="entry name" value="TOPISMRASEII"/>
</dbReference>
<dbReference type="STRING" id="578461.R0KPV1"/>
<dbReference type="OMA" id="CDHANVE"/>
<dbReference type="GO" id="GO:0000819">
    <property type="term" value="P:sister chromatid segregation"/>
    <property type="evidence" value="ECO:0007669"/>
    <property type="project" value="TreeGrafter"/>
</dbReference>
<evidence type="ECO:0000256" key="1">
    <source>
        <dbReference type="ARBA" id="ARBA00000185"/>
    </source>
</evidence>
<dbReference type="PROSITE" id="PS52040">
    <property type="entry name" value="TOPO_IIA"/>
    <property type="match status" value="1"/>
</dbReference>
<keyword evidence="6" id="KW-0547">Nucleotide-binding</keyword>
<dbReference type="Pfam" id="PF16898">
    <property type="entry name" value="TOPRIM_C"/>
    <property type="match status" value="1"/>
</dbReference>
<dbReference type="EMBL" id="KB909406">
    <property type="protein sequence ID" value="EOB12222.1"/>
    <property type="molecule type" value="Genomic_DNA"/>
</dbReference>
<evidence type="ECO:0000256" key="5">
    <source>
        <dbReference type="ARBA" id="ARBA00022723"/>
    </source>
</evidence>
<sequence length="558" mass="64744">MPEYETFAQSNPGWTVKYYKGLGVEDKEAINLAFNKKKADARKTWLLGFEPGTFLDQSVSHISISDFINRELILFSMADNIRSIPNVIDGLKPGQRKVLFGCFKRKLYSEAKVAQLVGYIAEHTAYRHGEVSLASTIVALAQDFVGSNNINILMPNGQFGSRLMGGKDCSSARYIFTELSKITRTIFHESDDLVLNYLIEEEKSVEPQYYVPIIPMLLVNGSDGIGTGWSTNIPNYNPLDLIDNIKRLIRDEPTVEMTPFYRNFKGNIEKIENGKYQIDGIYEDNGDEMTITELPIGTWTQTYKEYLNPFKYDTVDDILKEFYYIRLRFYMTRKEKMLSKLKEGLVKIENRIRFIQEVVTDRLIINKRKKAEIARDLEERNYLKLDDYGYLLSMAISSLTHEKIDALNEEYEEKKAIYTTLLNKSPKDLWLEDLDKFEIEYEKILEQDKEDYDENNILGLTDKKKRRRRTVKNDKETKKISIKDSPTKRVTKKTTNIEKTESRKKVKKEVTTKKTEVKTENKSTGEVTKKKTTETTDTTRKIIDLDDSSSGDSPWLKY</sequence>
<keyword evidence="8 11" id="KW-0799">Topoisomerase</keyword>
<feature type="non-terminal residue" evidence="14">
    <location>
        <position position="558"/>
    </location>
</feature>
<feature type="region of interest" description="Disordered" evidence="12">
    <location>
        <begin position="465"/>
        <end position="558"/>
    </location>
</feature>
<dbReference type="Proteomes" id="UP000016927">
    <property type="component" value="Unassembled WGS sequence"/>
</dbReference>
<evidence type="ECO:0000256" key="8">
    <source>
        <dbReference type="ARBA" id="ARBA00023029"/>
    </source>
</evidence>
<dbReference type="InterPro" id="IPR050634">
    <property type="entry name" value="DNA_Topoisomerase_II"/>
</dbReference>
<dbReference type="GO" id="GO:0006265">
    <property type="term" value="P:DNA topological change"/>
    <property type="evidence" value="ECO:0007669"/>
    <property type="project" value="UniProtKB-UniRule"/>
</dbReference>
<proteinExistence type="inferred from homology"/>
<feature type="compositionally biased region" description="Basic and acidic residues" evidence="12">
    <location>
        <begin position="471"/>
        <end position="487"/>
    </location>
</feature>
<evidence type="ECO:0000256" key="11">
    <source>
        <dbReference type="PROSITE-ProRule" id="PRU01384"/>
    </source>
</evidence>
<dbReference type="SMART" id="SM00434">
    <property type="entry name" value="TOP4c"/>
    <property type="match status" value="1"/>
</dbReference>
<dbReference type="EC" id="5.6.2.2" evidence="4"/>
<dbReference type="Gene3D" id="3.40.50.670">
    <property type="match status" value="1"/>
</dbReference>
<dbReference type="GO" id="GO:0003677">
    <property type="term" value="F:DNA binding"/>
    <property type="evidence" value="ECO:0007669"/>
    <property type="project" value="UniProtKB-UniRule"/>
</dbReference>
<evidence type="ECO:0000259" key="13">
    <source>
        <dbReference type="PROSITE" id="PS52040"/>
    </source>
</evidence>
<dbReference type="AlphaFoldDB" id="R0KPV1"/>
<comment type="catalytic activity">
    <reaction evidence="1 11">
        <text>ATP-dependent breakage, passage and rejoining of double-stranded DNA.</text>
        <dbReference type="EC" id="5.6.2.2"/>
    </reaction>
</comment>
<dbReference type="PANTHER" id="PTHR10169">
    <property type="entry name" value="DNA TOPOISOMERASE/GYRASE"/>
    <property type="match status" value="1"/>
</dbReference>
<dbReference type="InterPro" id="IPR013757">
    <property type="entry name" value="Topo_IIA_A_a_sf"/>
</dbReference>
<gene>
    <name evidence="14" type="primary">TOP2</name>
    <name evidence="14" type="ORF">NBO_498g0001</name>
</gene>
<evidence type="ECO:0000256" key="4">
    <source>
        <dbReference type="ARBA" id="ARBA00012895"/>
    </source>
</evidence>
<dbReference type="GO" id="GO:0005524">
    <property type="term" value="F:ATP binding"/>
    <property type="evidence" value="ECO:0007669"/>
    <property type="project" value="UniProtKB-KW"/>
</dbReference>
<evidence type="ECO:0000256" key="6">
    <source>
        <dbReference type="ARBA" id="ARBA00022741"/>
    </source>
</evidence>
<dbReference type="GO" id="GO:0005634">
    <property type="term" value="C:nucleus"/>
    <property type="evidence" value="ECO:0007669"/>
    <property type="project" value="TreeGrafter"/>
</dbReference>
<keyword evidence="9 11" id="KW-0238">DNA-binding</keyword>
<name>R0KPV1_NOSB1</name>
<organism evidence="14 15">
    <name type="scientific">Nosema bombycis (strain CQ1 / CVCC 102059)</name>
    <name type="common">Microsporidian parasite</name>
    <name type="synonym">Pebrine of silkworm</name>
    <dbReference type="NCBI Taxonomy" id="578461"/>
    <lineage>
        <taxon>Eukaryota</taxon>
        <taxon>Fungi</taxon>
        <taxon>Fungi incertae sedis</taxon>
        <taxon>Microsporidia</taxon>
        <taxon>Nosematidae</taxon>
        <taxon>Nosema</taxon>
    </lineage>
</organism>
<feature type="active site" description="O-(5'-phospho-DNA)-tyrosine intermediate" evidence="11">
    <location>
        <position position="174"/>
    </location>
</feature>
<dbReference type="InterPro" id="IPR031660">
    <property type="entry name" value="TOPRIM_C"/>
</dbReference>
<keyword evidence="7" id="KW-0067">ATP-binding</keyword>
<dbReference type="Gene3D" id="3.90.199.10">
    <property type="entry name" value="Topoisomerase II, domain 5"/>
    <property type="match status" value="1"/>
</dbReference>
<evidence type="ECO:0000256" key="2">
    <source>
        <dbReference type="ARBA" id="ARBA00001946"/>
    </source>
</evidence>
<evidence type="ECO:0000256" key="10">
    <source>
        <dbReference type="ARBA" id="ARBA00023235"/>
    </source>
</evidence>
<comment type="similarity">
    <text evidence="3">Belongs to the type II topoisomerase family.</text>
</comment>
<dbReference type="PANTHER" id="PTHR10169:SF38">
    <property type="entry name" value="DNA TOPOISOMERASE 2"/>
    <property type="match status" value="1"/>
</dbReference>